<dbReference type="AlphaFoldDB" id="A0A813NXF4"/>
<gene>
    <name evidence="2" type="ORF">IZO911_LOCUS3837</name>
</gene>
<evidence type="ECO:0000256" key="1">
    <source>
        <dbReference type="SAM" id="Phobius"/>
    </source>
</evidence>
<reference evidence="2" key="1">
    <citation type="submission" date="2021-02" db="EMBL/GenBank/DDBJ databases">
        <authorList>
            <person name="Nowell W R."/>
        </authorList>
    </citation>
    <scope>NUCLEOTIDE SEQUENCE</scope>
</reference>
<keyword evidence="1" id="KW-0812">Transmembrane</keyword>
<evidence type="ECO:0000313" key="3">
    <source>
        <dbReference type="Proteomes" id="UP000663860"/>
    </source>
</evidence>
<protein>
    <submittedName>
        <fullName evidence="2">Uncharacterized protein</fullName>
    </submittedName>
</protein>
<proteinExistence type="predicted"/>
<accession>A0A813NXF4</accession>
<feature type="transmembrane region" description="Helical" evidence="1">
    <location>
        <begin position="134"/>
        <end position="156"/>
    </location>
</feature>
<keyword evidence="1" id="KW-0472">Membrane</keyword>
<feature type="transmembrane region" description="Helical" evidence="1">
    <location>
        <begin position="77"/>
        <end position="98"/>
    </location>
</feature>
<dbReference type="EMBL" id="CAJNOE010000020">
    <property type="protein sequence ID" value="CAF0745984.1"/>
    <property type="molecule type" value="Genomic_DNA"/>
</dbReference>
<keyword evidence="1" id="KW-1133">Transmembrane helix</keyword>
<organism evidence="2 3">
    <name type="scientific">Adineta steineri</name>
    <dbReference type="NCBI Taxonomy" id="433720"/>
    <lineage>
        <taxon>Eukaryota</taxon>
        <taxon>Metazoa</taxon>
        <taxon>Spiralia</taxon>
        <taxon>Gnathifera</taxon>
        <taxon>Rotifera</taxon>
        <taxon>Eurotatoria</taxon>
        <taxon>Bdelloidea</taxon>
        <taxon>Adinetida</taxon>
        <taxon>Adinetidae</taxon>
        <taxon>Adineta</taxon>
    </lineage>
</organism>
<evidence type="ECO:0000313" key="2">
    <source>
        <dbReference type="EMBL" id="CAF0745984.1"/>
    </source>
</evidence>
<comment type="caution">
    <text evidence="2">The sequence shown here is derived from an EMBL/GenBank/DDBJ whole genome shotgun (WGS) entry which is preliminary data.</text>
</comment>
<sequence length="171" mass="19590">MNRRSLSAESLHSSRISGQAYKPLASNSKVYDRWTIICIIIASIGILHGFWMLIAPEHWYHNLPAGVPEYGPFNVHFVRDIGCIFFLVGAGTLIAGFYPIYRLPLFTMNTAFYILHMLVHVHEVVSGRVRLSMFWVDLPGVYVPAVVFFILNIFLIKQARNDQPIQRTIRN</sequence>
<dbReference type="Proteomes" id="UP000663860">
    <property type="component" value="Unassembled WGS sequence"/>
</dbReference>
<feature type="transmembrane region" description="Helical" evidence="1">
    <location>
        <begin position="105"/>
        <end position="122"/>
    </location>
</feature>
<feature type="transmembrane region" description="Helical" evidence="1">
    <location>
        <begin position="34"/>
        <end position="54"/>
    </location>
</feature>
<name>A0A813NXF4_9BILA</name>